<dbReference type="GO" id="GO:0003677">
    <property type="term" value="F:DNA binding"/>
    <property type="evidence" value="ECO:0007669"/>
    <property type="project" value="UniProtKB-KW"/>
</dbReference>
<reference evidence="3 4" key="2">
    <citation type="submission" date="2019-05" db="EMBL/GenBank/DDBJ databases">
        <title>Glycomyces buryatensis sp. nov.</title>
        <authorList>
            <person name="Nikitina E."/>
        </authorList>
    </citation>
    <scope>NUCLEOTIDE SEQUENCE [LARGE SCALE GENOMIC DNA]</scope>
    <source>
        <strain evidence="3 4">18</strain>
    </source>
</reference>
<reference evidence="4" key="1">
    <citation type="submission" date="2019-04" db="EMBL/GenBank/DDBJ databases">
        <title>Nocardioides xinjiangensis sp. nov.</title>
        <authorList>
            <person name="Liu S."/>
        </authorList>
    </citation>
    <scope>NUCLEOTIDE SEQUENCE [LARGE SCALE GENOMIC DNA]</scope>
    <source>
        <strain evidence="4">18</strain>
    </source>
</reference>
<proteinExistence type="predicted"/>
<evidence type="ECO:0000313" key="4">
    <source>
        <dbReference type="Proteomes" id="UP000308760"/>
    </source>
</evidence>
<name>A0A4S8QCK9_9ACTN</name>
<organism evidence="3 4">
    <name type="scientific">Glycomyces buryatensis</name>
    <dbReference type="NCBI Taxonomy" id="2570927"/>
    <lineage>
        <taxon>Bacteria</taxon>
        <taxon>Bacillati</taxon>
        <taxon>Actinomycetota</taxon>
        <taxon>Actinomycetes</taxon>
        <taxon>Glycomycetales</taxon>
        <taxon>Glycomycetaceae</taxon>
        <taxon>Glycomyces</taxon>
    </lineage>
</organism>
<dbReference type="EMBL" id="STGY01000026">
    <property type="protein sequence ID" value="THV42263.1"/>
    <property type="molecule type" value="Genomic_DNA"/>
</dbReference>
<feature type="region of interest" description="Disordered" evidence="2">
    <location>
        <begin position="1"/>
        <end position="22"/>
    </location>
</feature>
<dbReference type="Proteomes" id="UP000308760">
    <property type="component" value="Unassembled WGS sequence"/>
</dbReference>
<keyword evidence="4" id="KW-1185">Reference proteome</keyword>
<sequence>MSDPSPFAAFGDPSNPGKSFNAEGANARLAELQERMQQSMSATNDMAEQLGALSATGMDENGVAEATVDSQGGLVDLRYTDRAARYAPLFLARAALEANRVAKARLAERTREVIADTIGSDSEAGKAVLSSIGKRLGTETDGQDRA</sequence>
<dbReference type="RefSeq" id="WP_136533877.1">
    <property type="nucleotide sequence ID" value="NZ_STGY01000026.1"/>
</dbReference>
<dbReference type="InterPro" id="IPR036894">
    <property type="entry name" value="YbaB-like_sf"/>
</dbReference>
<feature type="coiled-coil region" evidence="1">
    <location>
        <begin position="22"/>
        <end position="49"/>
    </location>
</feature>
<gene>
    <name evidence="3" type="ORF">FAB82_07230</name>
</gene>
<keyword evidence="1" id="KW-0175">Coiled coil</keyword>
<protein>
    <submittedName>
        <fullName evidence="3">YbaB/EbfC family DNA-binding protein</fullName>
    </submittedName>
</protein>
<comment type="caution">
    <text evidence="3">The sequence shown here is derived from an EMBL/GenBank/DDBJ whole genome shotgun (WGS) entry which is preliminary data.</text>
</comment>
<dbReference type="OrthoDB" id="3695809at2"/>
<accession>A0A4S8QCK9</accession>
<evidence type="ECO:0000256" key="2">
    <source>
        <dbReference type="SAM" id="MobiDB-lite"/>
    </source>
</evidence>
<dbReference type="AlphaFoldDB" id="A0A4S8QCK9"/>
<evidence type="ECO:0000256" key="1">
    <source>
        <dbReference type="SAM" id="Coils"/>
    </source>
</evidence>
<evidence type="ECO:0000313" key="3">
    <source>
        <dbReference type="EMBL" id="THV42263.1"/>
    </source>
</evidence>
<keyword evidence="3" id="KW-0238">DNA-binding</keyword>
<dbReference type="Gene3D" id="3.30.1310.10">
    <property type="entry name" value="Nucleoid-associated protein YbaB-like domain"/>
    <property type="match status" value="1"/>
</dbReference>